<dbReference type="EMBL" id="QYUO01000003">
    <property type="protein sequence ID" value="RJF92643.1"/>
    <property type="molecule type" value="Genomic_DNA"/>
</dbReference>
<evidence type="ECO:0000313" key="13">
    <source>
        <dbReference type="EMBL" id="RJF92643.1"/>
    </source>
</evidence>
<comment type="caution">
    <text evidence="13">The sequence shown here is derived from an EMBL/GenBank/DDBJ whole genome shotgun (WGS) entry which is preliminary data.</text>
</comment>
<dbReference type="AlphaFoldDB" id="A0A3A3G3K0"/>
<evidence type="ECO:0000256" key="6">
    <source>
        <dbReference type="ARBA" id="ARBA00022729"/>
    </source>
</evidence>
<dbReference type="GO" id="GO:0046930">
    <property type="term" value="C:pore complex"/>
    <property type="evidence" value="ECO:0007669"/>
    <property type="project" value="UniProtKB-KW"/>
</dbReference>
<evidence type="ECO:0000313" key="14">
    <source>
        <dbReference type="Proteomes" id="UP000265955"/>
    </source>
</evidence>
<dbReference type="GO" id="GO:0006811">
    <property type="term" value="P:monoatomic ion transport"/>
    <property type="evidence" value="ECO:0007669"/>
    <property type="project" value="UniProtKB-KW"/>
</dbReference>
<comment type="subunit">
    <text evidence="2">Homotrimer.</text>
</comment>
<dbReference type="InterPro" id="IPR023614">
    <property type="entry name" value="Porin_dom_sf"/>
</dbReference>
<evidence type="ECO:0000256" key="5">
    <source>
        <dbReference type="ARBA" id="ARBA00022692"/>
    </source>
</evidence>
<dbReference type="GO" id="GO:0009279">
    <property type="term" value="C:cell outer membrane"/>
    <property type="evidence" value="ECO:0007669"/>
    <property type="project" value="UniProtKB-SubCell"/>
</dbReference>
<keyword evidence="7" id="KW-0406">Ion transport</keyword>
<dbReference type="InterPro" id="IPR050298">
    <property type="entry name" value="Gram-neg_bact_OMP"/>
</dbReference>
<keyword evidence="10" id="KW-0998">Cell outer membrane</keyword>
<evidence type="ECO:0000256" key="11">
    <source>
        <dbReference type="SAM" id="SignalP"/>
    </source>
</evidence>
<evidence type="ECO:0000256" key="2">
    <source>
        <dbReference type="ARBA" id="ARBA00011233"/>
    </source>
</evidence>
<feature type="domain" description="Porin" evidence="12">
    <location>
        <begin position="17"/>
        <end position="327"/>
    </location>
</feature>
<evidence type="ECO:0000256" key="3">
    <source>
        <dbReference type="ARBA" id="ARBA00022448"/>
    </source>
</evidence>
<evidence type="ECO:0000256" key="4">
    <source>
        <dbReference type="ARBA" id="ARBA00022452"/>
    </source>
</evidence>
<keyword evidence="14" id="KW-1185">Reference proteome</keyword>
<reference evidence="14" key="1">
    <citation type="submission" date="2018-09" db="EMBL/GenBank/DDBJ databases">
        <authorList>
            <person name="Zhu H."/>
        </authorList>
    </citation>
    <scope>NUCLEOTIDE SEQUENCE [LARGE SCALE GENOMIC DNA]</scope>
    <source>
        <strain evidence="14">K1R23-30</strain>
    </source>
</reference>
<sequence length="343" mass="36424">MKKRHNKMMKLGVGFIAAGAALTAFGQETTQVQLYGLVGAYVAKSERSGGPAAVTQLGHGGLTTSYWGVRGTEALGSGYKAIFALESFFQTDTGGMGRNATDPLFSRNAYVGFEGGFGKLTFGRQTNPTYVNMGTLSPFGVSVVFSPLVLQSFIGTYNGALVGDTVWNNTIQYTMPRIAGLGGSVMYGLGEVAGGPGTANIGLHANYVNGNFGAAFSAQRFRTPVTAPLTQQDAYLLGATYDFKVVKLYGSVVKTDASGTTNDTRTYDVGVRIPVSKSGALLAEWAHTKRTRAGVPDNERHTGSVGYDYFLSKRTDVYAVYSRDRQTGFGSTGTIGMGVRHTF</sequence>
<protein>
    <submittedName>
        <fullName evidence="13">Porin</fullName>
    </submittedName>
</protein>
<keyword evidence="6 11" id="KW-0732">Signal</keyword>
<dbReference type="GO" id="GO:0015288">
    <property type="term" value="F:porin activity"/>
    <property type="evidence" value="ECO:0007669"/>
    <property type="project" value="UniProtKB-KW"/>
</dbReference>
<accession>A0A3A3G3K0</accession>
<dbReference type="Pfam" id="PF13609">
    <property type="entry name" value="Porin_4"/>
    <property type="match status" value="1"/>
</dbReference>
<dbReference type="Gene3D" id="2.40.160.10">
    <property type="entry name" value="Porin"/>
    <property type="match status" value="1"/>
</dbReference>
<evidence type="ECO:0000256" key="9">
    <source>
        <dbReference type="ARBA" id="ARBA00023136"/>
    </source>
</evidence>
<evidence type="ECO:0000256" key="7">
    <source>
        <dbReference type="ARBA" id="ARBA00023065"/>
    </source>
</evidence>
<dbReference type="OrthoDB" id="5289162at2"/>
<feature type="signal peptide" evidence="11">
    <location>
        <begin position="1"/>
        <end position="26"/>
    </location>
</feature>
<dbReference type="InterPro" id="IPR033900">
    <property type="entry name" value="Gram_neg_porin_domain"/>
</dbReference>
<name>A0A3A3G3K0_9BURK</name>
<dbReference type="SUPFAM" id="SSF56935">
    <property type="entry name" value="Porins"/>
    <property type="match status" value="1"/>
</dbReference>
<evidence type="ECO:0000256" key="10">
    <source>
        <dbReference type="ARBA" id="ARBA00023237"/>
    </source>
</evidence>
<comment type="subcellular location">
    <subcellularLocation>
        <location evidence="1">Cell outer membrane</location>
        <topology evidence="1">Multi-pass membrane protein</topology>
    </subcellularLocation>
</comment>
<evidence type="ECO:0000259" key="12">
    <source>
        <dbReference type="Pfam" id="PF13609"/>
    </source>
</evidence>
<keyword evidence="8" id="KW-0626">Porin</keyword>
<keyword evidence="3" id="KW-0813">Transport</keyword>
<dbReference type="CDD" id="cd00342">
    <property type="entry name" value="gram_neg_porins"/>
    <property type="match status" value="1"/>
</dbReference>
<gene>
    <name evidence="13" type="ORF">D3871_29110</name>
</gene>
<keyword evidence="5" id="KW-0812">Transmembrane</keyword>
<dbReference type="PANTHER" id="PTHR34501">
    <property type="entry name" value="PROTEIN YDDL-RELATED"/>
    <property type="match status" value="1"/>
</dbReference>
<dbReference type="PANTHER" id="PTHR34501:SF9">
    <property type="entry name" value="MAJOR OUTER MEMBRANE PROTEIN P.IA"/>
    <property type="match status" value="1"/>
</dbReference>
<proteinExistence type="predicted"/>
<organism evidence="13 14">
    <name type="scientific">Noviherbaspirillum saxi</name>
    <dbReference type="NCBI Taxonomy" id="2320863"/>
    <lineage>
        <taxon>Bacteria</taxon>
        <taxon>Pseudomonadati</taxon>
        <taxon>Pseudomonadota</taxon>
        <taxon>Betaproteobacteria</taxon>
        <taxon>Burkholderiales</taxon>
        <taxon>Oxalobacteraceae</taxon>
        <taxon>Noviherbaspirillum</taxon>
    </lineage>
</organism>
<evidence type="ECO:0000256" key="1">
    <source>
        <dbReference type="ARBA" id="ARBA00004571"/>
    </source>
</evidence>
<evidence type="ECO:0000256" key="8">
    <source>
        <dbReference type="ARBA" id="ARBA00023114"/>
    </source>
</evidence>
<feature type="chain" id="PRO_5017415556" evidence="11">
    <location>
        <begin position="27"/>
        <end position="343"/>
    </location>
</feature>
<keyword evidence="4" id="KW-1134">Transmembrane beta strand</keyword>
<dbReference type="Proteomes" id="UP000265955">
    <property type="component" value="Unassembled WGS sequence"/>
</dbReference>
<keyword evidence="9" id="KW-0472">Membrane</keyword>